<dbReference type="RefSeq" id="WP_107574239.1">
    <property type="nucleotide sequence ID" value="NZ_PZPL01000001.1"/>
</dbReference>
<evidence type="ECO:0000256" key="2">
    <source>
        <dbReference type="SAM" id="SignalP"/>
    </source>
</evidence>
<dbReference type="SUPFAM" id="SSF50998">
    <property type="entry name" value="Quinoprotein alcohol dehydrogenase-like"/>
    <property type="match status" value="1"/>
</dbReference>
<protein>
    <submittedName>
        <fullName evidence="3">ABC transporter</fullName>
    </submittedName>
</protein>
<evidence type="ECO:0000313" key="3">
    <source>
        <dbReference type="EMBL" id="PTL72550.1"/>
    </source>
</evidence>
<dbReference type="EMBL" id="PZPL01000001">
    <property type="protein sequence ID" value="PTL72550.1"/>
    <property type="molecule type" value="Genomic_DNA"/>
</dbReference>
<accession>A0A2T4USQ2</accession>
<dbReference type="InterPro" id="IPR011047">
    <property type="entry name" value="Quinoprotein_ADH-like_sf"/>
</dbReference>
<name>A0A2T4USQ2_9MICO</name>
<comment type="caution">
    <text evidence="3">The sequence shown here is derived from an EMBL/GenBank/DDBJ whole genome shotgun (WGS) entry which is preliminary data.</text>
</comment>
<feature type="signal peptide" evidence="2">
    <location>
        <begin position="1"/>
        <end position="27"/>
    </location>
</feature>
<dbReference type="Proteomes" id="UP000241085">
    <property type="component" value="Unassembled WGS sequence"/>
</dbReference>
<feature type="chain" id="PRO_5015629356" evidence="2">
    <location>
        <begin position="28"/>
        <end position="416"/>
    </location>
</feature>
<organism evidence="3 4">
    <name type="scientific">Rathayibacter caricis DSM 15933</name>
    <dbReference type="NCBI Taxonomy" id="1328867"/>
    <lineage>
        <taxon>Bacteria</taxon>
        <taxon>Bacillati</taxon>
        <taxon>Actinomycetota</taxon>
        <taxon>Actinomycetes</taxon>
        <taxon>Micrococcales</taxon>
        <taxon>Microbacteriaceae</taxon>
        <taxon>Rathayibacter</taxon>
    </lineage>
</organism>
<gene>
    <name evidence="3" type="ORF">C1I63_06590</name>
</gene>
<keyword evidence="2" id="KW-0732">Signal</keyword>
<proteinExistence type="predicted"/>
<evidence type="ECO:0000313" key="4">
    <source>
        <dbReference type="Proteomes" id="UP000241085"/>
    </source>
</evidence>
<dbReference type="PROSITE" id="PS51257">
    <property type="entry name" value="PROKAR_LIPOPROTEIN"/>
    <property type="match status" value="1"/>
</dbReference>
<reference evidence="3 4" key="1">
    <citation type="submission" date="2018-03" db="EMBL/GenBank/DDBJ databases">
        <title>Bacteriophage NCPPB3778 and a type I-E CRISPR drive the evolution of the US Biological Select Agent, Rathayibacter toxicus.</title>
        <authorList>
            <person name="Davis E.W.II."/>
            <person name="Tabima J.F."/>
            <person name="Weisberg A.J."/>
            <person name="Dantas Lopes L."/>
            <person name="Wiseman M.S."/>
            <person name="Wiseman M.S."/>
            <person name="Pupko T."/>
            <person name="Belcher M.S."/>
            <person name="Sechler A.J."/>
            <person name="Tancos M.A."/>
            <person name="Schroeder B.K."/>
            <person name="Murray T.D."/>
            <person name="Luster D.G."/>
            <person name="Schneider W.L."/>
            <person name="Rogers E."/>
            <person name="Andreote F.D."/>
            <person name="Grunwald N.J."/>
            <person name="Putnam M.L."/>
            <person name="Chang J.H."/>
        </authorList>
    </citation>
    <scope>NUCLEOTIDE SEQUENCE [LARGE SCALE GENOMIC DNA]</scope>
    <source>
        <strain evidence="3 4">DSM 15933</strain>
    </source>
</reference>
<sequence>MIPRSTPLLLTASGALLALAACSSSPAASDATGSDATSSGAADSDGHGYIQGASEMQEPQLRLVTLSGAVLSAFDPATEESVELAEFDGDVTRLETDGRYAFASSADGVLRIVDGGAWTVPHGDHSHYYLAEPRVVGEIDGGAGEARVASSATLTAAWFGDSGTGVVLDAEALAAGGIEERGRIEGVPHDGALLPLGDVLVGSVAEEGDERASSVAVFSADGEAIGDSAECLELSGSAITRVGAVFGCADGAVLAVAGDDGVAFERIPYPEGTVAADVAAAFSSRPGRPSVAAVAGERGAWLLDTRARTWTLIPTAEPLLAASAVSDTDDTVVGLDRSGRVVALTPEGGAAATDPLLAADLVDGRLPAGVSLEVDVSRAYVNSPATGLVHEIDYDDSARLARSFELDARLLVETGR</sequence>
<dbReference type="AlphaFoldDB" id="A0A2T4USQ2"/>
<feature type="compositionally biased region" description="Low complexity" evidence="1">
    <location>
        <begin position="28"/>
        <end position="43"/>
    </location>
</feature>
<keyword evidence="4" id="KW-1185">Reference proteome</keyword>
<evidence type="ECO:0000256" key="1">
    <source>
        <dbReference type="SAM" id="MobiDB-lite"/>
    </source>
</evidence>
<feature type="region of interest" description="Disordered" evidence="1">
    <location>
        <begin position="28"/>
        <end position="50"/>
    </location>
</feature>